<protein>
    <submittedName>
        <fullName evidence="2">Unannotated protein</fullName>
    </submittedName>
</protein>
<feature type="region of interest" description="Disordered" evidence="1">
    <location>
        <begin position="283"/>
        <end position="315"/>
    </location>
</feature>
<feature type="compositionally biased region" description="Basic and acidic residues" evidence="1">
    <location>
        <begin position="297"/>
        <end position="310"/>
    </location>
</feature>
<organism evidence="2">
    <name type="scientific">freshwater metagenome</name>
    <dbReference type="NCBI Taxonomy" id="449393"/>
    <lineage>
        <taxon>unclassified sequences</taxon>
        <taxon>metagenomes</taxon>
        <taxon>ecological metagenomes</taxon>
    </lineage>
</organism>
<evidence type="ECO:0000313" key="2">
    <source>
        <dbReference type="EMBL" id="CAB4710077.1"/>
    </source>
</evidence>
<dbReference type="AlphaFoldDB" id="A0A6J6QFM8"/>
<proteinExistence type="predicted"/>
<accession>A0A6J6QFM8</accession>
<sequence length="330" mass="34651">MQDHRAAELVERARLTRAGEVLVAQRHAAGVLHRAHVVLRHVELVVLAERVGVVEGLLEELEAGLGELDQLVDVEELHQRLTAVVTERDLAVLAGVDVLHLVVLAGDDRGDVGRHRLGRLEVPHRDAVGDRLGLRAGGVGDDLPVGGCRHVEGEGCLEVGLLEGRVHPSGVGHLELRVEVDAVVDGVHEAVQTLARMRVGAVGAHDEHVVARQAGQGDPAVGVRRRGVERAAVEGDLVHGGADEVGEGLAAGLGAGELDGGRGGEGRVARREIQVDGVRRDVQESGAGGGFVPGEVGSRHAADHRTRRADASQPGCGRDAWGAWGKCENL</sequence>
<dbReference type="EMBL" id="CAEZXR010000159">
    <property type="protein sequence ID" value="CAB4710077.1"/>
    <property type="molecule type" value="Genomic_DNA"/>
</dbReference>
<evidence type="ECO:0000256" key="1">
    <source>
        <dbReference type="SAM" id="MobiDB-lite"/>
    </source>
</evidence>
<reference evidence="2" key="1">
    <citation type="submission" date="2020-05" db="EMBL/GenBank/DDBJ databases">
        <authorList>
            <person name="Chiriac C."/>
            <person name="Salcher M."/>
            <person name="Ghai R."/>
            <person name="Kavagutti S V."/>
        </authorList>
    </citation>
    <scope>NUCLEOTIDE SEQUENCE</scope>
</reference>
<name>A0A6J6QFM8_9ZZZZ</name>
<gene>
    <name evidence="2" type="ORF">UFOPK2579_01403</name>
</gene>